<feature type="compositionally biased region" description="Basic and acidic residues" evidence="8">
    <location>
        <begin position="322"/>
        <end position="345"/>
    </location>
</feature>
<protein>
    <recommendedName>
        <fullName evidence="13">Multidrug and toxin extrusion protein</fullName>
    </recommendedName>
</protein>
<comment type="caution">
    <text evidence="11">The sequence shown here is derived from an EMBL/GenBank/DDBJ whole genome shotgun (WGS) entry which is preliminary data.</text>
</comment>
<reference evidence="11 12" key="1">
    <citation type="journal article" date="2021" name="Sci. Rep.">
        <title>The genome of the diatom Chaetoceros tenuissimus carries an ancient integrated fragment of an extant virus.</title>
        <authorList>
            <person name="Hongo Y."/>
            <person name="Kimura K."/>
            <person name="Takaki Y."/>
            <person name="Yoshida Y."/>
            <person name="Baba S."/>
            <person name="Kobayashi G."/>
            <person name="Nagasaki K."/>
            <person name="Hano T."/>
            <person name="Tomaru Y."/>
        </authorList>
    </citation>
    <scope>NUCLEOTIDE SEQUENCE [LARGE SCALE GENOMIC DNA]</scope>
    <source>
        <strain evidence="11 12">NIES-3715</strain>
    </source>
</reference>
<comment type="subcellular location">
    <subcellularLocation>
        <location evidence="1">Cell membrane</location>
        <topology evidence="1">Multi-pass membrane protein</topology>
    </subcellularLocation>
</comment>
<dbReference type="InterPro" id="IPR052031">
    <property type="entry name" value="Membrane_Transporter-Flippase"/>
</dbReference>
<evidence type="ECO:0000256" key="2">
    <source>
        <dbReference type="ARBA" id="ARBA00010199"/>
    </source>
</evidence>
<feature type="compositionally biased region" description="Basic and acidic residues" evidence="8">
    <location>
        <begin position="234"/>
        <end position="244"/>
    </location>
</feature>
<dbReference type="PANTHER" id="PTHR43549">
    <property type="entry name" value="MULTIDRUG RESISTANCE PROTEIN YPNP-RELATED"/>
    <property type="match status" value="1"/>
</dbReference>
<evidence type="ECO:0000256" key="7">
    <source>
        <dbReference type="ARBA" id="ARBA00023136"/>
    </source>
</evidence>
<evidence type="ECO:0000256" key="1">
    <source>
        <dbReference type="ARBA" id="ARBA00004651"/>
    </source>
</evidence>
<feature type="transmembrane region" description="Helical" evidence="9">
    <location>
        <begin position="731"/>
        <end position="752"/>
    </location>
</feature>
<proteinExistence type="inferred from homology"/>
<feature type="compositionally biased region" description="Basic and acidic residues" evidence="8">
    <location>
        <begin position="862"/>
        <end position="875"/>
    </location>
</feature>
<dbReference type="AlphaFoldDB" id="A0AAD3CH66"/>
<gene>
    <name evidence="11" type="ORF">CTEN210_02506</name>
</gene>
<evidence type="ECO:0000256" key="9">
    <source>
        <dbReference type="SAM" id="Phobius"/>
    </source>
</evidence>
<evidence type="ECO:0008006" key="13">
    <source>
        <dbReference type="Google" id="ProtNLM"/>
    </source>
</evidence>
<evidence type="ECO:0000256" key="3">
    <source>
        <dbReference type="ARBA" id="ARBA00022448"/>
    </source>
</evidence>
<feature type="signal peptide" evidence="10">
    <location>
        <begin position="1"/>
        <end position="18"/>
    </location>
</feature>
<feature type="transmembrane region" description="Helical" evidence="9">
    <location>
        <begin position="632"/>
        <end position="651"/>
    </location>
</feature>
<feature type="transmembrane region" description="Helical" evidence="9">
    <location>
        <begin position="190"/>
        <end position="213"/>
    </location>
</feature>
<evidence type="ECO:0000256" key="8">
    <source>
        <dbReference type="SAM" id="MobiDB-lite"/>
    </source>
</evidence>
<feature type="transmembrane region" description="Helical" evidence="9">
    <location>
        <begin position="563"/>
        <end position="590"/>
    </location>
</feature>
<feature type="compositionally biased region" description="Acidic residues" evidence="8">
    <location>
        <begin position="828"/>
        <end position="837"/>
    </location>
</feature>
<keyword evidence="5 9" id="KW-0812">Transmembrane</keyword>
<feature type="region of interest" description="Disordered" evidence="8">
    <location>
        <begin position="319"/>
        <end position="353"/>
    </location>
</feature>
<name>A0AAD3CH66_9STRA</name>
<feature type="transmembrane region" description="Helical" evidence="9">
    <location>
        <begin position="467"/>
        <end position="484"/>
    </location>
</feature>
<accession>A0AAD3CH66</accession>
<feature type="region of interest" description="Disordered" evidence="8">
    <location>
        <begin position="226"/>
        <end position="247"/>
    </location>
</feature>
<feature type="transmembrane region" description="Helical" evidence="9">
    <location>
        <begin position="693"/>
        <end position="711"/>
    </location>
</feature>
<sequence>MKLRTLSVLALIPAVVAAQASPTPEKSLKRKERYCLGNEHPLVTTNCELACYGEDLNFEYPALNIPDKTFDCAFLNKSSDPAKNTARKALYCTDDQQIVNCGDSCGICSGVVTTGPTQAPTKSPTAAPTAAPTPTQLVPAPSRPPSPMPSPFPTLRNHIFHTKMSDDDYYYYRNKGFEDYIPTAKDPGPWMLIAVSIYSICCLIAVPVVVQLFTKCRRRQDIPCDSDGEVVEEESSHLSSRESSSDMVDVDINRDDTVLLREWVREEETSKIDSLRDFLERSKRALNIDMDGQHLTSPSPVSSYLEELERKRNKIKRIRNNAYRDEEQGDQKDNGLSDDEMDHHGPGPNTAKTYDHNELDCGEKIGNSINQFIHIINFDSESKRILHLGIPFTISSISDAVFDAVTIALISNYLGVQSLSAYIVVNMLIELSTLISGGLVESVDTICAHAIGAENYKLAGQYVQISTVLYIGLSIPIFILWYFVMGDCIRLFGFGDDVVAIGEQYTKIVVFDYVMDGIYDAYSELLNLTGYATPAVIFDVASGAIDIAVIWSILAFTPGMSLFWVGVTHLIGTVVCFIIFTSICICLGWLDPFLEGMVHTFAFRNTAAVKHVIKTSIPLALGSFLEYGEYEVLIFFVAALGPAEVAAWGIIESLWDIFEATTRGLMEAGAMRLAFHLGKGDTKKSPTSAWKTLFLSTLLRTVTTGVLFLCSENLSTWFTKDETLQDMVNSVIPIIGIGNILMVFGMVSWELVCAQGRFKLATTVSAAMSFCVTLPLSALFCFYFRFDLKGIVSAIVIGYSTTGLAFAVILLLSDWKKISDIIIQQNAEESDTDDDDIIEVKDEDSSSDDDSSENPVVSSYTRKFEREIGHGTKKL</sequence>
<dbReference type="EMBL" id="BLLK01000022">
    <property type="protein sequence ID" value="GFH46032.1"/>
    <property type="molecule type" value="Genomic_DNA"/>
</dbReference>
<dbReference type="Proteomes" id="UP001054902">
    <property type="component" value="Unassembled WGS sequence"/>
</dbReference>
<keyword evidence="10" id="KW-0732">Signal</keyword>
<organism evidence="11 12">
    <name type="scientific">Chaetoceros tenuissimus</name>
    <dbReference type="NCBI Taxonomy" id="426638"/>
    <lineage>
        <taxon>Eukaryota</taxon>
        <taxon>Sar</taxon>
        <taxon>Stramenopiles</taxon>
        <taxon>Ochrophyta</taxon>
        <taxon>Bacillariophyta</taxon>
        <taxon>Coscinodiscophyceae</taxon>
        <taxon>Chaetocerotophycidae</taxon>
        <taxon>Chaetocerotales</taxon>
        <taxon>Chaetocerotaceae</taxon>
        <taxon>Chaetoceros</taxon>
    </lineage>
</organism>
<dbReference type="Pfam" id="PF01554">
    <property type="entry name" value="MatE"/>
    <property type="match status" value="2"/>
</dbReference>
<keyword evidence="3" id="KW-0813">Transport</keyword>
<feature type="chain" id="PRO_5041986805" description="Multidrug and toxin extrusion protein" evidence="10">
    <location>
        <begin position="19"/>
        <end position="875"/>
    </location>
</feature>
<evidence type="ECO:0000313" key="11">
    <source>
        <dbReference type="EMBL" id="GFH46032.1"/>
    </source>
</evidence>
<evidence type="ECO:0000313" key="12">
    <source>
        <dbReference type="Proteomes" id="UP001054902"/>
    </source>
</evidence>
<feature type="region of interest" description="Disordered" evidence="8">
    <location>
        <begin position="828"/>
        <end position="875"/>
    </location>
</feature>
<comment type="similarity">
    <text evidence="2">Belongs to the multi antimicrobial extrusion (MATE) (TC 2.A.66.1) family.</text>
</comment>
<dbReference type="PANTHER" id="PTHR43549:SF2">
    <property type="entry name" value="MULTIDRUG RESISTANCE PROTEIN NORM-RELATED"/>
    <property type="match status" value="1"/>
</dbReference>
<feature type="transmembrane region" description="Helical" evidence="9">
    <location>
        <begin position="535"/>
        <end position="556"/>
    </location>
</feature>
<keyword evidence="12" id="KW-1185">Reference proteome</keyword>
<evidence type="ECO:0000256" key="10">
    <source>
        <dbReference type="SAM" id="SignalP"/>
    </source>
</evidence>
<feature type="transmembrane region" description="Helical" evidence="9">
    <location>
        <begin position="791"/>
        <end position="812"/>
    </location>
</feature>
<evidence type="ECO:0000256" key="4">
    <source>
        <dbReference type="ARBA" id="ARBA00022475"/>
    </source>
</evidence>
<keyword evidence="4" id="KW-1003">Cell membrane</keyword>
<feature type="compositionally biased region" description="Low complexity" evidence="8">
    <location>
        <begin position="116"/>
        <end position="140"/>
    </location>
</feature>
<feature type="region of interest" description="Disordered" evidence="8">
    <location>
        <begin position="116"/>
        <end position="147"/>
    </location>
</feature>
<keyword evidence="7 9" id="KW-0472">Membrane</keyword>
<dbReference type="GO" id="GO:0015297">
    <property type="term" value="F:antiporter activity"/>
    <property type="evidence" value="ECO:0007669"/>
    <property type="project" value="InterPro"/>
</dbReference>
<evidence type="ECO:0000256" key="6">
    <source>
        <dbReference type="ARBA" id="ARBA00022989"/>
    </source>
</evidence>
<evidence type="ECO:0000256" key="5">
    <source>
        <dbReference type="ARBA" id="ARBA00022692"/>
    </source>
</evidence>
<feature type="transmembrane region" description="Helical" evidence="9">
    <location>
        <begin position="764"/>
        <end position="785"/>
    </location>
</feature>
<dbReference type="InterPro" id="IPR002528">
    <property type="entry name" value="MATE_fam"/>
</dbReference>
<dbReference type="GO" id="GO:0005886">
    <property type="term" value="C:plasma membrane"/>
    <property type="evidence" value="ECO:0007669"/>
    <property type="project" value="UniProtKB-SubCell"/>
</dbReference>
<keyword evidence="6 9" id="KW-1133">Transmembrane helix</keyword>
<dbReference type="GO" id="GO:0042910">
    <property type="term" value="F:xenobiotic transmembrane transporter activity"/>
    <property type="evidence" value="ECO:0007669"/>
    <property type="project" value="InterPro"/>
</dbReference>